<evidence type="ECO:0000256" key="1">
    <source>
        <dbReference type="SAM" id="MobiDB-lite"/>
    </source>
</evidence>
<dbReference type="Pfam" id="PF19189">
    <property type="entry name" value="Mtf2"/>
    <property type="match status" value="1"/>
</dbReference>
<name>A0A9P6T9P8_9BASI</name>
<sequence length="406" mass="46302">MFIRSPSLTPTASSSLLPPESQSKACSRLRDRAGIPSYLDDWRHSTLPSSDDLEGEQRSSLEHTFPKPLKPWTPRSRTQAERAHMSHRERTIALDLLQDLPIPASEWMQATGEKEGLDEREFQSILSKKDLIRKRPTTRSEEEVRVEDLIKELTDEKIRTIDCIETDHALLDWVESYMFNSPTSTADPSLDEKSLANDRSPRLGSMFENHGITMMVDAYVEFSPDMDPEILLTQPLCLTPLSSALLLHLLRSFSQVFHNPHLALELFERIRRHPRPLVRYLGLTKGVFLEVMRIRWMYLQDLQGVQDHLVDMKVLGIELDNEIRALISQITEVVVMDEMNTGGMVGLNTSRGDGVSLSGQVSHLTTPGRRRFFDAERRAVSTMEAVVAQSIEDQRRMSGNRFRNAP</sequence>
<feature type="compositionally biased region" description="Basic and acidic residues" evidence="1">
    <location>
        <begin position="55"/>
        <end position="65"/>
    </location>
</feature>
<dbReference type="PANTHER" id="PTHR39468">
    <property type="entry name" value="CHROMOSOME 7, WHOLE GENOME SHOTGUN SEQUENCE"/>
    <property type="match status" value="1"/>
</dbReference>
<evidence type="ECO:0000313" key="3">
    <source>
        <dbReference type="EMBL" id="KAG0143815.1"/>
    </source>
</evidence>
<reference evidence="3" key="1">
    <citation type="submission" date="2013-11" db="EMBL/GenBank/DDBJ databases">
        <title>Genome sequence of the fusiform rust pathogen reveals effectors for host alternation and coevolution with pine.</title>
        <authorList>
            <consortium name="DOE Joint Genome Institute"/>
            <person name="Smith K."/>
            <person name="Pendleton A."/>
            <person name="Kubisiak T."/>
            <person name="Anderson C."/>
            <person name="Salamov A."/>
            <person name="Aerts A."/>
            <person name="Riley R."/>
            <person name="Clum A."/>
            <person name="Lindquist E."/>
            <person name="Ence D."/>
            <person name="Campbell M."/>
            <person name="Kronenberg Z."/>
            <person name="Feau N."/>
            <person name="Dhillon B."/>
            <person name="Hamelin R."/>
            <person name="Burleigh J."/>
            <person name="Smith J."/>
            <person name="Yandell M."/>
            <person name="Nelson C."/>
            <person name="Grigoriev I."/>
            <person name="Davis J."/>
        </authorList>
    </citation>
    <scope>NUCLEOTIDE SEQUENCE</scope>
    <source>
        <strain evidence="3">G11</strain>
    </source>
</reference>
<feature type="domain" description="Mtf2-like C-terminal" evidence="2">
    <location>
        <begin position="152"/>
        <end position="336"/>
    </location>
</feature>
<keyword evidence="4" id="KW-1185">Reference proteome</keyword>
<evidence type="ECO:0000259" key="2">
    <source>
        <dbReference type="Pfam" id="PF19189"/>
    </source>
</evidence>
<dbReference type="InterPro" id="IPR040009">
    <property type="entry name" value="Mtf2/C5D6.12-like"/>
</dbReference>
<dbReference type="AlphaFoldDB" id="A0A9P6T9P8"/>
<dbReference type="PANTHER" id="PTHR39468:SF1">
    <property type="entry name" value="MTF2-LIKE C-TERMINAL DOMAIN-CONTAINING PROTEIN"/>
    <property type="match status" value="1"/>
</dbReference>
<evidence type="ECO:0000313" key="4">
    <source>
        <dbReference type="Proteomes" id="UP000886653"/>
    </source>
</evidence>
<comment type="caution">
    <text evidence="3">The sequence shown here is derived from an EMBL/GenBank/DDBJ whole genome shotgun (WGS) entry which is preliminary data.</text>
</comment>
<dbReference type="InterPro" id="IPR043837">
    <property type="entry name" value="Mtf2-like_C"/>
</dbReference>
<gene>
    <name evidence="3" type="ORF">CROQUDRAFT_660796</name>
</gene>
<proteinExistence type="predicted"/>
<feature type="compositionally biased region" description="Low complexity" evidence="1">
    <location>
        <begin position="1"/>
        <end position="21"/>
    </location>
</feature>
<feature type="region of interest" description="Disordered" evidence="1">
    <location>
        <begin position="1"/>
        <end position="29"/>
    </location>
</feature>
<organism evidence="3 4">
    <name type="scientific">Cronartium quercuum f. sp. fusiforme G11</name>
    <dbReference type="NCBI Taxonomy" id="708437"/>
    <lineage>
        <taxon>Eukaryota</taxon>
        <taxon>Fungi</taxon>
        <taxon>Dikarya</taxon>
        <taxon>Basidiomycota</taxon>
        <taxon>Pucciniomycotina</taxon>
        <taxon>Pucciniomycetes</taxon>
        <taxon>Pucciniales</taxon>
        <taxon>Coleosporiaceae</taxon>
        <taxon>Cronartium</taxon>
    </lineage>
</organism>
<dbReference type="GO" id="GO:0005739">
    <property type="term" value="C:mitochondrion"/>
    <property type="evidence" value="ECO:0007669"/>
    <property type="project" value="InterPro"/>
</dbReference>
<protein>
    <recommendedName>
        <fullName evidence="2">Mtf2-like C-terminal domain-containing protein</fullName>
    </recommendedName>
</protein>
<feature type="region of interest" description="Disordered" evidence="1">
    <location>
        <begin position="48"/>
        <end position="80"/>
    </location>
</feature>
<dbReference type="EMBL" id="MU167310">
    <property type="protein sequence ID" value="KAG0143815.1"/>
    <property type="molecule type" value="Genomic_DNA"/>
</dbReference>
<dbReference type="Proteomes" id="UP000886653">
    <property type="component" value="Unassembled WGS sequence"/>
</dbReference>
<accession>A0A9P6T9P8</accession>
<dbReference type="OrthoDB" id="2444174at2759"/>